<feature type="region of interest" description="Disordered" evidence="4">
    <location>
        <begin position="1"/>
        <end position="25"/>
    </location>
</feature>
<dbReference type="InterPro" id="IPR048280">
    <property type="entry name" value="COX6B-like"/>
</dbReference>
<accession>A0A7R9MFE1</accession>
<evidence type="ECO:0000313" key="6">
    <source>
        <dbReference type="Proteomes" id="UP000728032"/>
    </source>
</evidence>
<dbReference type="EMBL" id="OC929304">
    <property type="protein sequence ID" value="CAD7658195.1"/>
    <property type="molecule type" value="Genomic_DNA"/>
</dbReference>
<dbReference type="PANTHER" id="PTHR11387">
    <property type="entry name" value="CYTOCHROME C OXIDASE SUBUNIT 6B"/>
    <property type="match status" value="1"/>
</dbReference>
<dbReference type="SUPFAM" id="SSF47694">
    <property type="entry name" value="Cytochrome c oxidase subunit h"/>
    <property type="match status" value="1"/>
</dbReference>
<comment type="subcellular location">
    <subcellularLocation>
        <location evidence="1">Mitochondrion</location>
    </subcellularLocation>
</comment>
<feature type="compositionally biased region" description="Basic and acidic residues" evidence="4">
    <location>
        <begin position="7"/>
        <end position="16"/>
    </location>
</feature>
<dbReference type="Pfam" id="PF02297">
    <property type="entry name" value="COX6B"/>
    <property type="match status" value="1"/>
</dbReference>
<dbReference type="InterPro" id="IPR036549">
    <property type="entry name" value="CX6/COA6-like_sf"/>
</dbReference>
<evidence type="ECO:0000256" key="1">
    <source>
        <dbReference type="ARBA" id="ARBA00004173"/>
    </source>
</evidence>
<evidence type="ECO:0000313" key="5">
    <source>
        <dbReference type="EMBL" id="CAD7658195.1"/>
    </source>
</evidence>
<keyword evidence="6" id="KW-1185">Reference proteome</keyword>
<evidence type="ECO:0000256" key="2">
    <source>
        <dbReference type="ARBA" id="ARBA00023128"/>
    </source>
</evidence>
<gene>
    <name evidence="5" type="ORF">ONB1V03_LOCUS14818</name>
</gene>
<evidence type="ECO:0000256" key="4">
    <source>
        <dbReference type="SAM" id="MobiDB-lite"/>
    </source>
</evidence>
<dbReference type="CDD" id="cd00926">
    <property type="entry name" value="Cyt_c_Oxidase_VIb"/>
    <property type="match status" value="1"/>
</dbReference>
<evidence type="ECO:0008006" key="7">
    <source>
        <dbReference type="Google" id="ProtNLM"/>
    </source>
</evidence>
<sequence>MGGFGSKPKDKTKHPEVGAGGDITEEEVAKALTTTSYDPRFPNQNQTRNCYQNYLDYHRCLKVKDNDEDFCGWYKWAYTQLCPKAWIRRTNGTIRETEEYLPEEYD</sequence>
<protein>
    <recommendedName>
        <fullName evidence="7">Cytochrome c oxidase subunit</fullName>
    </recommendedName>
</protein>
<keyword evidence="2" id="KW-0496">Mitochondrion</keyword>
<dbReference type="OrthoDB" id="1107506at2759"/>
<evidence type="ECO:0000256" key="3">
    <source>
        <dbReference type="ARBA" id="ARBA00023157"/>
    </source>
</evidence>
<dbReference type="PROSITE" id="PS51808">
    <property type="entry name" value="CHCH"/>
    <property type="match status" value="1"/>
</dbReference>
<proteinExistence type="predicted"/>
<dbReference type="GO" id="GO:0005739">
    <property type="term" value="C:mitochondrion"/>
    <property type="evidence" value="ECO:0007669"/>
    <property type="project" value="UniProtKB-SubCell"/>
</dbReference>
<organism evidence="5">
    <name type="scientific">Oppiella nova</name>
    <dbReference type="NCBI Taxonomy" id="334625"/>
    <lineage>
        <taxon>Eukaryota</taxon>
        <taxon>Metazoa</taxon>
        <taxon>Ecdysozoa</taxon>
        <taxon>Arthropoda</taxon>
        <taxon>Chelicerata</taxon>
        <taxon>Arachnida</taxon>
        <taxon>Acari</taxon>
        <taxon>Acariformes</taxon>
        <taxon>Sarcoptiformes</taxon>
        <taxon>Oribatida</taxon>
        <taxon>Brachypylina</taxon>
        <taxon>Oppioidea</taxon>
        <taxon>Oppiidae</taxon>
        <taxon>Oppiella</taxon>
    </lineage>
</organism>
<dbReference type="InterPro" id="IPR003213">
    <property type="entry name" value="Cyt_c_oxidase_su6B"/>
</dbReference>
<dbReference type="AlphaFoldDB" id="A0A7R9MFE1"/>
<reference evidence="5" key="1">
    <citation type="submission" date="2020-11" db="EMBL/GenBank/DDBJ databases">
        <authorList>
            <person name="Tran Van P."/>
        </authorList>
    </citation>
    <scope>NUCLEOTIDE SEQUENCE</scope>
</reference>
<dbReference type="EMBL" id="CAJPVJ010014479">
    <property type="protein sequence ID" value="CAG2175381.1"/>
    <property type="molecule type" value="Genomic_DNA"/>
</dbReference>
<name>A0A7R9MFE1_9ACAR</name>
<keyword evidence="3" id="KW-1015">Disulfide bond</keyword>
<dbReference type="Gene3D" id="1.10.10.140">
    <property type="entry name" value="Cytochrome c oxidase, subunit VIb"/>
    <property type="match status" value="1"/>
</dbReference>
<dbReference type="GO" id="GO:0045277">
    <property type="term" value="C:respiratory chain complex IV"/>
    <property type="evidence" value="ECO:0007669"/>
    <property type="project" value="InterPro"/>
</dbReference>
<dbReference type="Proteomes" id="UP000728032">
    <property type="component" value="Unassembled WGS sequence"/>
</dbReference>